<evidence type="ECO:0000259" key="6">
    <source>
        <dbReference type="PROSITE" id="PS51900"/>
    </source>
</evidence>
<comment type="caution">
    <text evidence="7">The sequence shown here is derived from an EMBL/GenBank/DDBJ whole genome shotgun (WGS) entry which is preliminary data.</text>
</comment>
<evidence type="ECO:0000313" key="7">
    <source>
        <dbReference type="EMBL" id="MFC0866391.1"/>
    </source>
</evidence>
<name>A0ABV6UDW4_9ACTN</name>
<evidence type="ECO:0000256" key="4">
    <source>
        <dbReference type="SAM" id="MobiDB-lite"/>
    </source>
</evidence>
<organism evidence="7 8">
    <name type="scientific">Sphaerimonospora cavernae</name>
    <dbReference type="NCBI Taxonomy" id="1740611"/>
    <lineage>
        <taxon>Bacteria</taxon>
        <taxon>Bacillati</taxon>
        <taxon>Actinomycetota</taxon>
        <taxon>Actinomycetes</taxon>
        <taxon>Streptosporangiales</taxon>
        <taxon>Streptosporangiaceae</taxon>
        <taxon>Sphaerimonospora</taxon>
    </lineage>
</organism>
<evidence type="ECO:0000259" key="5">
    <source>
        <dbReference type="PROSITE" id="PS51898"/>
    </source>
</evidence>
<dbReference type="EMBL" id="JBHMQT010000076">
    <property type="protein sequence ID" value="MFC0866391.1"/>
    <property type="molecule type" value="Genomic_DNA"/>
</dbReference>
<dbReference type="InterPro" id="IPR013762">
    <property type="entry name" value="Integrase-like_cat_sf"/>
</dbReference>
<dbReference type="InterPro" id="IPR044068">
    <property type="entry name" value="CB"/>
</dbReference>
<gene>
    <name evidence="7" type="ORF">ACFHYQ_29270</name>
</gene>
<evidence type="ECO:0000313" key="8">
    <source>
        <dbReference type="Proteomes" id="UP001589870"/>
    </source>
</evidence>
<dbReference type="RefSeq" id="WP_394304380.1">
    <property type="nucleotide sequence ID" value="NZ_JBHMQT010000076.1"/>
</dbReference>
<keyword evidence="8" id="KW-1185">Reference proteome</keyword>
<evidence type="ECO:0000256" key="3">
    <source>
        <dbReference type="PROSITE-ProRule" id="PRU01248"/>
    </source>
</evidence>
<keyword evidence="1 3" id="KW-0238">DNA-binding</keyword>
<feature type="region of interest" description="Disordered" evidence="4">
    <location>
        <begin position="320"/>
        <end position="355"/>
    </location>
</feature>
<dbReference type="PROSITE" id="PS51898">
    <property type="entry name" value="TYR_RECOMBINASE"/>
    <property type="match status" value="1"/>
</dbReference>
<evidence type="ECO:0000256" key="2">
    <source>
        <dbReference type="ARBA" id="ARBA00023172"/>
    </source>
</evidence>
<dbReference type="PANTHER" id="PTHR30349:SF81">
    <property type="entry name" value="TYROSINE RECOMBINASE XERC"/>
    <property type="match status" value="1"/>
</dbReference>
<dbReference type="PANTHER" id="PTHR30349">
    <property type="entry name" value="PHAGE INTEGRASE-RELATED"/>
    <property type="match status" value="1"/>
</dbReference>
<dbReference type="Proteomes" id="UP001589870">
    <property type="component" value="Unassembled WGS sequence"/>
</dbReference>
<protein>
    <submittedName>
        <fullName evidence="7">Tyrosine-type recombinase/integrase</fullName>
    </submittedName>
</protein>
<dbReference type="InterPro" id="IPR002104">
    <property type="entry name" value="Integrase_catalytic"/>
</dbReference>
<dbReference type="InterPro" id="IPR011010">
    <property type="entry name" value="DNA_brk_join_enz"/>
</dbReference>
<reference evidence="7 8" key="1">
    <citation type="submission" date="2024-09" db="EMBL/GenBank/DDBJ databases">
        <authorList>
            <person name="Sun Q."/>
            <person name="Mori K."/>
        </authorList>
    </citation>
    <scope>NUCLEOTIDE SEQUENCE [LARGE SCALE GENOMIC DNA]</scope>
    <source>
        <strain evidence="7 8">TBRC 1851</strain>
    </source>
</reference>
<feature type="domain" description="Core-binding (CB)" evidence="6">
    <location>
        <begin position="18"/>
        <end position="119"/>
    </location>
</feature>
<dbReference type="Gene3D" id="1.10.443.10">
    <property type="entry name" value="Intergrase catalytic core"/>
    <property type="match status" value="1"/>
</dbReference>
<proteinExistence type="predicted"/>
<dbReference type="InterPro" id="IPR050090">
    <property type="entry name" value="Tyrosine_recombinase_XerCD"/>
</dbReference>
<accession>A0ABV6UDW4</accession>
<dbReference type="Pfam" id="PF00589">
    <property type="entry name" value="Phage_integrase"/>
    <property type="match status" value="1"/>
</dbReference>
<keyword evidence="2" id="KW-0233">DNA recombination</keyword>
<feature type="compositionally biased region" description="Basic and acidic residues" evidence="4">
    <location>
        <begin position="326"/>
        <end position="339"/>
    </location>
</feature>
<evidence type="ECO:0000256" key="1">
    <source>
        <dbReference type="ARBA" id="ARBA00023125"/>
    </source>
</evidence>
<feature type="domain" description="Tyr recombinase" evidence="5">
    <location>
        <begin position="142"/>
        <end position="340"/>
    </location>
</feature>
<sequence>MTGLPDVLHRADGRQPAVPAAPVRSPFHVYLDNLKSEESKRTMRGCLNRIARILAGLDDEQWRQLTPERRNEFGAELDWSRLTYAHTTHIRAMLLQRGWSPAHVNKHLNALRRVLKEAWRLELMDSETYHRAVDVESVDGTREPAGNDVPAEVVAVLLGVCDAEAADGTDAGLLIGTRDGAIVATLYSTGCRRSELAGFTMADYRPGDRSLKVRGKGDKERRVYLIPDAVARLERWIAVRGRTPGALFPPLYKGGRIRVDPHGRPKHMAPRALGTILDARFQEAGTARRTPHDFRRTYVGELLDAGVDLATAQSLVGHASPATTARYDRRQERARKAATDRLTLPQARPPHPKGS</sequence>
<dbReference type="PROSITE" id="PS51900">
    <property type="entry name" value="CB"/>
    <property type="match status" value="1"/>
</dbReference>
<dbReference type="SUPFAM" id="SSF56349">
    <property type="entry name" value="DNA breaking-rejoining enzymes"/>
    <property type="match status" value="1"/>
</dbReference>